<keyword evidence="7" id="KW-1185">Reference proteome</keyword>
<evidence type="ECO:0000256" key="1">
    <source>
        <dbReference type="ARBA" id="ARBA00009437"/>
    </source>
</evidence>
<accession>V5SFQ3</accession>
<dbReference type="GO" id="GO:0043565">
    <property type="term" value="F:sequence-specific DNA binding"/>
    <property type="evidence" value="ECO:0007669"/>
    <property type="project" value="TreeGrafter"/>
</dbReference>
<dbReference type="OrthoDB" id="7840053at2"/>
<dbReference type="PROSITE" id="PS50931">
    <property type="entry name" value="HTH_LYSR"/>
    <property type="match status" value="1"/>
</dbReference>
<evidence type="ECO:0000259" key="5">
    <source>
        <dbReference type="PROSITE" id="PS50931"/>
    </source>
</evidence>
<dbReference type="InterPro" id="IPR036390">
    <property type="entry name" value="WH_DNA-bd_sf"/>
</dbReference>
<dbReference type="InterPro" id="IPR058163">
    <property type="entry name" value="LysR-type_TF_proteobact-type"/>
</dbReference>
<dbReference type="EMBL" id="CP006912">
    <property type="protein sequence ID" value="AHB49317.1"/>
    <property type="molecule type" value="Genomic_DNA"/>
</dbReference>
<comment type="similarity">
    <text evidence="1">Belongs to the LysR transcriptional regulatory family.</text>
</comment>
<dbReference type="Gene3D" id="1.10.10.10">
    <property type="entry name" value="Winged helix-like DNA-binding domain superfamily/Winged helix DNA-binding domain"/>
    <property type="match status" value="1"/>
</dbReference>
<evidence type="ECO:0000313" key="6">
    <source>
        <dbReference type="EMBL" id="AHB49317.1"/>
    </source>
</evidence>
<dbReference type="InterPro" id="IPR000847">
    <property type="entry name" value="LysR_HTH_N"/>
</dbReference>
<dbReference type="SUPFAM" id="SSF53850">
    <property type="entry name" value="Periplasmic binding protein-like II"/>
    <property type="match status" value="1"/>
</dbReference>
<dbReference type="Gene3D" id="3.40.190.290">
    <property type="match status" value="1"/>
</dbReference>
<evidence type="ECO:0000256" key="3">
    <source>
        <dbReference type="ARBA" id="ARBA00023125"/>
    </source>
</evidence>
<evidence type="ECO:0000313" key="7">
    <source>
        <dbReference type="Proteomes" id="UP000018542"/>
    </source>
</evidence>
<keyword evidence="2" id="KW-0805">Transcription regulation</keyword>
<proteinExistence type="inferred from homology"/>
<dbReference type="KEGG" id="hni:W911_14210"/>
<dbReference type="AlphaFoldDB" id="V5SFQ3"/>
<sequence length="300" mass="32379">MQDLNDLYFFVQVVDHGGYAAAGRALGIPKSKLSRRVLALEERLGVRLLQRSTRKLAVTEIGQEYYRHCVAMLVEAGAAQELIERSRSAPQGLIRVSAPPALVCFEVGPMIARYMAANPRVSIELNSTSRRVDVIGEGIDVALRVRFPPIEQTDLVMRTLGQSAQIMVASPDLVRSRALPLVPADLGALPSLDLAPAVSKHVWELEGAGGASVRVAHRPRLVTDDMAQLLQAATAGVGVVRLPTMVVGDNVERGRLVNVMPGWTPKGGIVHAVFPSRRGLLPSVRSFIDFLAAEYAAAAR</sequence>
<name>V5SFQ3_9HYPH</name>
<feature type="domain" description="HTH lysR-type" evidence="5">
    <location>
        <begin position="1"/>
        <end position="59"/>
    </location>
</feature>
<dbReference type="PANTHER" id="PTHR30537">
    <property type="entry name" value="HTH-TYPE TRANSCRIPTIONAL REGULATOR"/>
    <property type="match status" value="1"/>
</dbReference>
<dbReference type="SUPFAM" id="SSF46785">
    <property type="entry name" value="Winged helix' DNA-binding domain"/>
    <property type="match status" value="1"/>
</dbReference>
<reference evidence="6 7" key="1">
    <citation type="journal article" date="2014" name="Genome Announc.">
        <title>Complete Genome Sequence of Hyphomicrobium nitrativorans Strain NL23, a Denitrifying Bacterium Isolated from Biofilm of a Methanol-Fed Denitrification System Treating Seawater at the Montreal Biodome.</title>
        <authorList>
            <person name="Martineau C."/>
            <person name="Villeneuve C."/>
            <person name="Mauffrey F."/>
            <person name="Villemur R."/>
        </authorList>
    </citation>
    <scope>NUCLEOTIDE SEQUENCE [LARGE SCALE GENOMIC DNA]</scope>
    <source>
        <strain evidence="6">NL23</strain>
    </source>
</reference>
<keyword evidence="4" id="KW-0804">Transcription</keyword>
<dbReference type="PATRIC" id="fig|1029756.8.peg.2956"/>
<dbReference type="Pfam" id="PF00126">
    <property type="entry name" value="HTH_1"/>
    <property type="match status" value="1"/>
</dbReference>
<dbReference type="GO" id="GO:0006351">
    <property type="term" value="P:DNA-templated transcription"/>
    <property type="evidence" value="ECO:0007669"/>
    <property type="project" value="TreeGrafter"/>
</dbReference>
<dbReference type="STRING" id="1029756.W911_14210"/>
<dbReference type="RefSeq" id="WP_023788160.1">
    <property type="nucleotide sequence ID" value="NC_022997.1"/>
</dbReference>
<dbReference type="HOGENOM" id="CLU_039613_16_2_5"/>
<dbReference type="InterPro" id="IPR036388">
    <property type="entry name" value="WH-like_DNA-bd_sf"/>
</dbReference>
<dbReference type="Pfam" id="PF03466">
    <property type="entry name" value="LysR_substrate"/>
    <property type="match status" value="1"/>
</dbReference>
<protein>
    <submittedName>
        <fullName evidence="6">LysR family transcriptional regulator</fullName>
    </submittedName>
</protein>
<dbReference type="Proteomes" id="UP000018542">
    <property type="component" value="Chromosome"/>
</dbReference>
<dbReference type="FunFam" id="1.10.10.10:FF:000001">
    <property type="entry name" value="LysR family transcriptional regulator"/>
    <property type="match status" value="1"/>
</dbReference>
<dbReference type="GO" id="GO:0003700">
    <property type="term" value="F:DNA-binding transcription factor activity"/>
    <property type="evidence" value="ECO:0007669"/>
    <property type="project" value="InterPro"/>
</dbReference>
<dbReference type="InterPro" id="IPR005119">
    <property type="entry name" value="LysR_subst-bd"/>
</dbReference>
<dbReference type="PANTHER" id="PTHR30537:SF31">
    <property type="entry name" value="TRANSCRIPTIONAL REGULATOR, LYSR FAMILY"/>
    <property type="match status" value="1"/>
</dbReference>
<keyword evidence="3" id="KW-0238">DNA-binding</keyword>
<gene>
    <name evidence="6" type="ORF">W911_14210</name>
</gene>
<evidence type="ECO:0000256" key="2">
    <source>
        <dbReference type="ARBA" id="ARBA00023015"/>
    </source>
</evidence>
<organism evidence="6 7">
    <name type="scientific">Hyphomicrobium nitrativorans NL23</name>
    <dbReference type="NCBI Taxonomy" id="1029756"/>
    <lineage>
        <taxon>Bacteria</taxon>
        <taxon>Pseudomonadati</taxon>
        <taxon>Pseudomonadota</taxon>
        <taxon>Alphaproteobacteria</taxon>
        <taxon>Hyphomicrobiales</taxon>
        <taxon>Hyphomicrobiaceae</taxon>
        <taxon>Hyphomicrobium</taxon>
    </lineage>
</organism>
<evidence type="ECO:0000256" key="4">
    <source>
        <dbReference type="ARBA" id="ARBA00023163"/>
    </source>
</evidence>
<dbReference type="CDD" id="cd08473">
    <property type="entry name" value="PBP2_CrgA_like_4"/>
    <property type="match status" value="1"/>
</dbReference>